<name>A0ABU9HTG3_9FLAO</name>
<dbReference type="RefSeq" id="WP_341695760.1">
    <property type="nucleotide sequence ID" value="NZ_JBBYHR010000002.1"/>
</dbReference>
<evidence type="ECO:0000313" key="2">
    <source>
        <dbReference type="Proteomes" id="UP001464555"/>
    </source>
</evidence>
<organism evidence="1 2">
    <name type="scientific">Flavobacterium arundinis</name>
    <dbReference type="NCBI Taxonomy" id="3139143"/>
    <lineage>
        <taxon>Bacteria</taxon>
        <taxon>Pseudomonadati</taxon>
        <taxon>Bacteroidota</taxon>
        <taxon>Flavobacteriia</taxon>
        <taxon>Flavobacteriales</taxon>
        <taxon>Flavobacteriaceae</taxon>
        <taxon>Flavobacterium</taxon>
    </lineage>
</organism>
<evidence type="ECO:0000313" key="1">
    <source>
        <dbReference type="EMBL" id="MEL1243441.1"/>
    </source>
</evidence>
<comment type="caution">
    <text evidence="1">The sequence shown here is derived from an EMBL/GenBank/DDBJ whole genome shotgun (WGS) entry which is preliminary data.</text>
</comment>
<gene>
    <name evidence="1" type="ORF">AAEO56_04135</name>
</gene>
<reference evidence="1 2" key="1">
    <citation type="submission" date="2024-04" db="EMBL/GenBank/DDBJ databases">
        <title>Flavobacterium sp. DGU11 16S ribosomal RNA gene Genome sequencing and assembly.</title>
        <authorList>
            <person name="Park S."/>
        </authorList>
    </citation>
    <scope>NUCLEOTIDE SEQUENCE [LARGE SCALE GENOMIC DNA]</scope>
    <source>
        <strain evidence="1 2">DGU11</strain>
    </source>
</reference>
<protein>
    <submittedName>
        <fullName evidence="1">Uncharacterized protein</fullName>
    </submittedName>
</protein>
<sequence length="161" mass="18525">MSTELQTQENNYPAQLTNFEKGLVTFLENHNLPTTGIFVGVEERLRVFSNVDYVIKQLDPEMTTKSVYLAKFLAASASGLFDASLNYLWDETILQLRKRVAQFDLEYFYDNTVGGDKRKSFRSEEDLVKLPDSDLINGAKEIELISDVGHRHLVHINYMRN</sequence>
<accession>A0ABU9HTG3</accession>
<dbReference type="Proteomes" id="UP001464555">
    <property type="component" value="Unassembled WGS sequence"/>
</dbReference>
<keyword evidence="2" id="KW-1185">Reference proteome</keyword>
<proteinExistence type="predicted"/>
<dbReference type="EMBL" id="JBBYHR010000002">
    <property type="protein sequence ID" value="MEL1243441.1"/>
    <property type="molecule type" value="Genomic_DNA"/>
</dbReference>